<keyword evidence="3" id="KW-1185">Reference proteome</keyword>
<accession>V2WPC8</accession>
<evidence type="ECO:0000313" key="3">
    <source>
        <dbReference type="Proteomes" id="UP000017559"/>
    </source>
</evidence>
<evidence type="ECO:0000313" key="2">
    <source>
        <dbReference type="EMBL" id="ESK82085.1"/>
    </source>
</evidence>
<dbReference type="PANTHER" id="PTHR11439">
    <property type="entry name" value="GAG-POL-RELATED RETROTRANSPOSON"/>
    <property type="match status" value="1"/>
</dbReference>
<dbReference type="OrthoDB" id="3344688at2759"/>
<dbReference type="Proteomes" id="UP000017559">
    <property type="component" value="Unassembled WGS sequence"/>
</dbReference>
<proteinExistence type="predicted"/>
<protein>
    <submittedName>
        <fullName evidence="2">Retrovirus-related pol polyprotein</fullName>
    </submittedName>
</protein>
<organism evidence="2 3">
    <name type="scientific">Moniliophthora roreri (strain MCA 2997)</name>
    <name type="common">Cocoa frosty pod rot fungus</name>
    <name type="synonym">Crinipellis roreri</name>
    <dbReference type="NCBI Taxonomy" id="1381753"/>
    <lineage>
        <taxon>Eukaryota</taxon>
        <taxon>Fungi</taxon>
        <taxon>Dikarya</taxon>
        <taxon>Basidiomycota</taxon>
        <taxon>Agaricomycotina</taxon>
        <taxon>Agaricomycetes</taxon>
        <taxon>Agaricomycetidae</taxon>
        <taxon>Agaricales</taxon>
        <taxon>Marasmiineae</taxon>
        <taxon>Marasmiaceae</taxon>
        <taxon>Moniliophthora</taxon>
    </lineage>
</organism>
<dbReference type="AlphaFoldDB" id="V2WPC8"/>
<dbReference type="InterPro" id="IPR013103">
    <property type="entry name" value="RVT_2"/>
</dbReference>
<sequence>MPRPPNTPTVTLKWHYTLRKDGEGRITERQARLVVRGFTQVKEVHYEDTWAMVARYESLRFVIAIAAYYGLNLWSGDFTTAYLNAKPQGVNYLNLPPGYESQYDLRDRAEMTTELGNTITVTYTDDVIGVSDTEEAKEVSVKEIGAAYDFRFYGEPDVTLGITIRRNPETGDVSIHQCPLIEKVIEGHGLQNAMPKFTPLPSNLTLIDSQPIPIPLEDSDYMWSKDYRRLIGSLNYISQGTRPNILYAVTLLQRYANDPQPMHWNAAIHVVTYLKSTISYQLTYQCHQGREDLLKPDGYADVSHADIQEENGEPTRKSTMGYVFKVAGGVVSWCSAKQRVVALLTTGAEYIAMVNAGKQAIWMWKFLDGVGHHHEYPFAIKVNNTSAIALSDEMTKHRQMKHFDTNWLWLQDMVHAKELKFNYVPSSDNLADLFTKQLTQSKTEQFSLEIGLRDN</sequence>
<dbReference type="KEGG" id="mrr:Moror_3525"/>
<dbReference type="STRING" id="1381753.V2WPC8"/>
<dbReference type="CDD" id="cd09272">
    <property type="entry name" value="RNase_HI_RT_Ty1"/>
    <property type="match status" value="1"/>
</dbReference>
<evidence type="ECO:0000259" key="1">
    <source>
        <dbReference type="Pfam" id="PF07727"/>
    </source>
</evidence>
<dbReference type="EMBL" id="AWSO01002078">
    <property type="protein sequence ID" value="ESK82085.1"/>
    <property type="molecule type" value="Genomic_DNA"/>
</dbReference>
<dbReference type="Pfam" id="PF07727">
    <property type="entry name" value="RVT_2"/>
    <property type="match status" value="1"/>
</dbReference>
<name>V2WPC8_MONRO</name>
<dbReference type="PANTHER" id="PTHR11439:SF483">
    <property type="entry name" value="PEPTIDE SYNTHASE GLIP-LIKE, PUTATIVE (AFU_ORTHOLOGUE AFUA_3G12920)-RELATED"/>
    <property type="match status" value="1"/>
</dbReference>
<comment type="caution">
    <text evidence="2">The sequence shown here is derived from an EMBL/GenBank/DDBJ whole genome shotgun (WGS) entry which is preliminary data.</text>
</comment>
<gene>
    <name evidence="2" type="ORF">Moror_3525</name>
</gene>
<feature type="domain" description="Reverse transcriptase Ty1/copia-type" evidence="1">
    <location>
        <begin position="4"/>
        <end position="102"/>
    </location>
</feature>
<dbReference type="HOGENOM" id="CLU_001650_21_3_1"/>
<reference evidence="2 3" key="1">
    <citation type="journal article" date="2014" name="BMC Genomics">
        <title>Genome and secretome analysis of the hemibiotrophic fungal pathogen, Moniliophthora roreri, which causes frosty pod rot disease of cacao: mechanisms of the biotrophic and necrotrophic phases.</title>
        <authorList>
            <person name="Meinhardt L.W."/>
            <person name="Costa G.G.L."/>
            <person name="Thomazella D.P.T."/>
            <person name="Teixeira P.J.P.L."/>
            <person name="Carazzolle M.F."/>
            <person name="Schuster S.C."/>
            <person name="Carlson J.E."/>
            <person name="Guiltinan M.J."/>
            <person name="Mieczkowski P."/>
            <person name="Farmer A."/>
            <person name="Ramaraj T."/>
            <person name="Crozier J."/>
            <person name="Davis R.E."/>
            <person name="Shao J."/>
            <person name="Melnick R.L."/>
            <person name="Pereira G.A.G."/>
            <person name="Bailey B.A."/>
        </authorList>
    </citation>
    <scope>NUCLEOTIDE SEQUENCE [LARGE SCALE GENOMIC DNA]</scope>
    <source>
        <strain evidence="2 3">MCA 2997</strain>
    </source>
</reference>